<keyword evidence="2" id="KW-1185">Reference proteome</keyword>
<evidence type="ECO:0000313" key="2">
    <source>
        <dbReference type="Proteomes" id="UP000789524"/>
    </source>
</evidence>
<accession>A0A8J2QSJ9</accession>
<dbReference type="AlphaFoldDB" id="A0A8J2QSJ9"/>
<protein>
    <submittedName>
        <fullName evidence="1">(African queen) hypothetical protein</fullName>
    </submittedName>
</protein>
<gene>
    <name evidence="1" type="ORF">DCHRY22_LOCUS8328</name>
</gene>
<proteinExistence type="predicted"/>
<dbReference type="Proteomes" id="UP000789524">
    <property type="component" value="Unassembled WGS sequence"/>
</dbReference>
<comment type="caution">
    <text evidence="1">The sequence shown here is derived from an EMBL/GenBank/DDBJ whole genome shotgun (WGS) entry which is preliminary data.</text>
</comment>
<evidence type="ECO:0000313" key="1">
    <source>
        <dbReference type="EMBL" id="CAG9568448.1"/>
    </source>
</evidence>
<reference evidence="1" key="1">
    <citation type="submission" date="2021-09" db="EMBL/GenBank/DDBJ databases">
        <authorList>
            <person name="Martin H S."/>
        </authorList>
    </citation>
    <scope>NUCLEOTIDE SEQUENCE</scope>
</reference>
<name>A0A8J2QSJ9_9NEOP</name>
<dbReference type="EMBL" id="CAKASE010000061">
    <property type="protein sequence ID" value="CAG9568448.1"/>
    <property type="molecule type" value="Genomic_DNA"/>
</dbReference>
<sequence length="124" mass="13844">MSSNPLQHCGRGIRATSGCTVPNLGRAHCSLPLRRSRGPRWRWWGHHYTSTNTNTIWLKLAEHAILTERRDWFAAASVVSRRRGARPFRTTYPLHKSAAAESGGCCGFANRELEVDPGVSSMAR</sequence>
<organism evidence="1 2">
    <name type="scientific">Danaus chrysippus</name>
    <name type="common">African queen</name>
    <dbReference type="NCBI Taxonomy" id="151541"/>
    <lineage>
        <taxon>Eukaryota</taxon>
        <taxon>Metazoa</taxon>
        <taxon>Ecdysozoa</taxon>
        <taxon>Arthropoda</taxon>
        <taxon>Hexapoda</taxon>
        <taxon>Insecta</taxon>
        <taxon>Pterygota</taxon>
        <taxon>Neoptera</taxon>
        <taxon>Endopterygota</taxon>
        <taxon>Lepidoptera</taxon>
        <taxon>Glossata</taxon>
        <taxon>Ditrysia</taxon>
        <taxon>Papilionoidea</taxon>
        <taxon>Nymphalidae</taxon>
        <taxon>Danainae</taxon>
        <taxon>Danaini</taxon>
        <taxon>Danaina</taxon>
        <taxon>Danaus</taxon>
        <taxon>Anosia</taxon>
    </lineage>
</organism>